<keyword evidence="2" id="KW-0418">Kinase</keyword>
<sequence length="41" mass="4596">EDAAAGPEGPRPDIRPHLEPRPRPPLQGNARSDRLRRPAYL</sequence>
<dbReference type="GO" id="GO:0016301">
    <property type="term" value="F:kinase activity"/>
    <property type="evidence" value="ECO:0007669"/>
    <property type="project" value="UniProtKB-KW"/>
</dbReference>
<feature type="compositionally biased region" description="Basic and acidic residues" evidence="1">
    <location>
        <begin position="31"/>
        <end position="41"/>
    </location>
</feature>
<feature type="region of interest" description="Disordered" evidence="1">
    <location>
        <begin position="1"/>
        <end position="41"/>
    </location>
</feature>
<evidence type="ECO:0000256" key="1">
    <source>
        <dbReference type="SAM" id="MobiDB-lite"/>
    </source>
</evidence>
<feature type="non-terminal residue" evidence="2">
    <location>
        <position position="1"/>
    </location>
</feature>
<keyword evidence="2" id="KW-0808">Transferase</keyword>
<accession>A0A6J4RT18</accession>
<dbReference type="AlphaFoldDB" id="A0A6J4RT18"/>
<dbReference type="EMBL" id="CADCVM010000144">
    <property type="protein sequence ID" value="CAA9480903.1"/>
    <property type="molecule type" value="Genomic_DNA"/>
</dbReference>
<feature type="non-terminal residue" evidence="2">
    <location>
        <position position="41"/>
    </location>
</feature>
<evidence type="ECO:0000313" key="2">
    <source>
        <dbReference type="EMBL" id="CAA9480903.1"/>
    </source>
</evidence>
<gene>
    <name evidence="2" type="ORF">AVDCRST_MAG05-1271</name>
</gene>
<protein>
    <submittedName>
        <fullName evidence="2">Carbohydrate kinase, FGGY family</fullName>
    </submittedName>
</protein>
<reference evidence="2" key="1">
    <citation type="submission" date="2020-02" db="EMBL/GenBank/DDBJ databases">
        <authorList>
            <person name="Meier V. D."/>
        </authorList>
    </citation>
    <scope>NUCLEOTIDE SEQUENCE</scope>
    <source>
        <strain evidence="2">AVDCRST_MAG05</strain>
    </source>
</reference>
<feature type="compositionally biased region" description="Basic and acidic residues" evidence="1">
    <location>
        <begin position="10"/>
        <end position="22"/>
    </location>
</feature>
<organism evidence="2">
    <name type="scientific">uncultured Rubrobacteraceae bacterium</name>
    <dbReference type="NCBI Taxonomy" id="349277"/>
    <lineage>
        <taxon>Bacteria</taxon>
        <taxon>Bacillati</taxon>
        <taxon>Actinomycetota</taxon>
        <taxon>Rubrobacteria</taxon>
        <taxon>Rubrobacterales</taxon>
        <taxon>Rubrobacteraceae</taxon>
        <taxon>environmental samples</taxon>
    </lineage>
</organism>
<name>A0A6J4RT18_9ACTN</name>
<proteinExistence type="predicted"/>